<protein>
    <submittedName>
        <fullName evidence="2">NmrA domain-containing protein</fullName>
    </submittedName>
</protein>
<accession>A0A5K1K2J2</accession>
<proteinExistence type="predicted"/>
<name>A0A5K1K2J2_9APHY</name>
<evidence type="ECO:0000256" key="1">
    <source>
        <dbReference type="SAM" id="MobiDB-lite"/>
    </source>
</evidence>
<feature type="region of interest" description="Disordered" evidence="1">
    <location>
        <begin position="179"/>
        <end position="201"/>
    </location>
</feature>
<evidence type="ECO:0000313" key="2">
    <source>
        <dbReference type="EMBL" id="VWO99839.1"/>
    </source>
</evidence>
<dbReference type="AlphaFoldDB" id="A0A5K1K2J2"/>
<sequence length="201" mass="21226">MAANTTPTLAPPAFTLAGPAPTIAPLSRRAELTTRIHHAHVRAHIRRLQSLGRGLPSSTRGVPRRTRAVAHTIATTPHTHLPAAVPAPRRALTALILNGLPTPPATPSPAHTLAHRARAEAAERPLLPTRRSRSRAARTGFHGTGAGLSFGLDVFGDDEPVLTPLSVPVPVPVPVAQAAYFPPPADSDQLEEGEIVEEEEN</sequence>
<reference evidence="2" key="1">
    <citation type="submission" date="2019-10" db="EMBL/GenBank/DDBJ databases">
        <authorList>
            <person name="Nor Muhammad N."/>
        </authorList>
    </citation>
    <scope>NUCLEOTIDE SEQUENCE</scope>
</reference>
<feature type="compositionally biased region" description="Acidic residues" evidence="1">
    <location>
        <begin position="188"/>
        <end position="201"/>
    </location>
</feature>
<dbReference type="EMBL" id="LR727948">
    <property type="protein sequence ID" value="VWO99839.1"/>
    <property type="molecule type" value="Genomic_DNA"/>
</dbReference>
<organism evidence="2">
    <name type="scientific">Ganoderma boninense</name>
    <dbReference type="NCBI Taxonomy" id="34458"/>
    <lineage>
        <taxon>Eukaryota</taxon>
        <taxon>Fungi</taxon>
        <taxon>Dikarya</taxon>
        <taxon>Basidiomycota</taxon>
        <taxon>Agaricomycotina</taxon>
        <taxon>Agaricomycetes</taxon>
        <taxon>Polyporales</taxon>
        <taxon>Polyporaceae</taxon>
        <taxon>Ganoderma</taxon>
    </lineage>
</organism>
<gene>
    <name evidence="2" type="primary">G5EHQ9</name>
</gene>